<evidence type="ECO:0000259" key="6">
    <source>
        <dbReference type="PROSITE" id="PS51194"/>
    </source>
</evidence>
<dbReference type="Proteomes" id="UP000728185">
    <property type="component" value="Unassembled WGS sequence"/>
</dbReference>
<evidence type="ECO:0000256" key="3">
    <source>
        <dbReference type="ARBA" id="ARBA00022840"/>
    </source>
</evidence>
<dbReference type="PANTHER" id="PTHR24031">
    <property type="entry name" value="RNA HELICASE"/>
    <property type="match status" value="1"/>
</dbReference>
<evidence type="ECO:0000256" key="4">
    <source>
        <dbReference type="ARBA" id="ARBA00022884"/>
    </source>
</evidence>
<dbReference type="GO" id="GO:0003724">
    <property type="term" value="F:RNA helicase activity"/>
    <property type="evidence" value="ECO:0007669"/>
    <property type="project" value="UniProtKB-EC"/>
</dbReference>
<comment type="caution">
    <text evidence="7">The sequence shown here is derived from an EMBL/GenBank/DDBJ whole genome shotgun (WGS) entry which is preliminary data.</text>
</comment>
<gene>
    <name evidence="7" type="ORF">FBUS_10523</name>
</gene>
<name>A0A8E0RUK7_9TREM</name>
<evidence type="ECO:0000313" key="7">
    <source>
        <dbReference type="EMBL" id="KAA0191208.1"/>
    </source>
</evidence>
<accession>A0A8E0RUK7</accession>
<feature type="domain" description="Helicase C-terminal" evidence="6">
    <location>
        <begin position="57"/>
        <end position="222"/>
    </location>
</feature>
<comment type="domain">
    <text evidence="5">The Q motif is unique to and characteristic of the DEAD box family of RNA helicases and controls ATP binding and hydrolysis.</text>
</comment>
<evidence type="ECO:0000313" key="8">
    <source>
        <dbReference type="Proteomes" id="UP000728185"/>
    </source>
</evidence>
<keyword evidence="4 5" id="KW-0694">RNA-binding</keyword>
<comment type="catalytic activity">
    <reaction evidence="5">
        <text>ATP + H2O = ADP + phosphate + H(+)</text>
        <dbReference type="Rhea" id="RHEA:13065"/>
        <dbReference type="ChEBI" id="CHEBI:15377"/>
        <dbReference type="ChEBI" id="CHEBI:15378"/>
        <dbReference type="ChEBI" id="CHEBI:30616"/>
        <dbReference type="ChEBI" id="CHEBI:43474"/>
        <dbReference type="ChEBI" id="CHEBI:456216"/>
        <dbReference type="EC" id="3.6.4.13"/>
    </reaction>
</comment>
<comment type="similarity">
    <text evidence="5">Belongs to the DEAD box helicase family.</text>
</comment>
<dbReference type="AlphaFoldDB" id="A0A8E0RUK7"/>
<evidence type="ECO:0000256" key="2">
    <source>
        <dbReference type="ARBA" id="ARBA00022801"/>
    </source>
</evidence>
<keyword evidence="1 5" id="KW-0547">Nucleotide-binding</keyword>
<protein>
    <recommendedName>
        <fullName evidence="5">ATP-dependent RNA helicase</fullName>
        <ecNumber evidence="5">3.6.4.13</ecNumber>
    </recommendedName>
</protein>
<proteinExistence type="inferred from homology"/>
<dbReference type="CDD" id="cd18787">
    <property type="entry name" value="SF2_C_DEAD"/>
    <property type="match status" value="1"/>
</dbReference>
<dbReference type="PROSITE" id="PS51194">
    <property type="entry name" value="HELICASE_CTER"/>
    <property type="match status" value="1"/>
</dbReference>
<dbReference type="GO" id="GO:0003723">
    <property type="term" value="F:RNA binding"/>
    <property type="evidence" value="ECO:0007669"/>
    <property type="project" value="UniProtKB-UniRule"/>
</dbReference>
<keyword evidence="8" id="KW-1185">Reference proteome</keyword>
<dbReference type="GO" id="GO:0016787">
    <property type="term" value="F:hydrolase activity"/>
    <property type="evidence" value="ECO:0007669"/>
    <property type="project" value="UniProtKB-KW"/>
</dbReference>
<dbReference type="InterPro" id="IPR027417">
    <property type="entry name" value="P-loop_NTPase"/>
</dbReference>
<keyword evidence="5 7" id="KW-0347">Helicase</keyword>
<dbReference type="SUPFAM" id="SSF52540">
    <property type="entry name" value="P-loop containing nucleoside triphosphate hydrolases"/>
    <property type="match status" value="1"/>
</dbReference>
<keyword evidence="3 5" id="KW-0067">ATP-binding</keyword>
<keyword evidence="2 5" id="KW-0378">Hydrolase</keyword>
<dbReference type="InterPro" id="IPR001650">
    <property type="entry name" value="Helicase_C-like"/>
</dbReference>
<dbReference type="Gene3D" id="3.40.50.300">
    <property type="entry name" value="P-loop containing nucleotide triphosphate hydrolases"/>
    <property type="match status" value="2"/>
</dbReference>
<evidence type="ECO:0000256" key="1">
    <source>
        <dbReference type="ARBA" id="ARBA00022741"/>
    </source>
</evidence>
<dbReference type="EMBL" id="LUCM01006485">
    <property type="protein sequence ID" value="KAA0191208.1"/>
    <property type="molecule type" value="Genomic_DNA"/>
</dbReference>
<dbReference type="OrthoDB" id="7396459at2759"/>
<evidence type="ECO:0000256" key="5">
    <source>
        <dbReference type="RuleBase" id="RU365068"/>
    </source>
</evidence>
<dbReference type="GO" id="GO:0005524">
    <property type="term" value="F:ATP binding"/>
    <property type="evidence" value="ECO:0007669"/>
    <property type="project" value="UniProtKB-UniRule"/>
</dbReference>
<sequence>MLPKQRRTGLFSATQTNRLEDLMRAGLRNPVRVVISEQVDSHSPTRGPPGGLRTPAALQNFYAIVDPEVKFSTLIRFLLAHSNDKILCFLATCACVDYFARLVRKFLPKNRAKSVYALHRKLRKKRTAIFNAFRNQSAGVLICTDVMARGVDIPQVSWVLQCDPPTSANAFVHRCGRTARCGAEGRALLFLAPNEVAYVNFLEINQKVQLTELLPKELDEMCAPALDGHLTPDAVTSRFRTLCKHDRYFYSLQ</sequence>
<organism evidence="7 8">
    <name type="scientific">Fasciolopsis buskii</name>
    <dbReference type="NCBI Taxonomy" id="27845"/>
    <lineage>
        <taxon>Eukaryota</taxon>
        <taxon>Metazoa</taxon>
        <taxon>Spiralia</taxon>
        <taxon>Lophotrochozoa</taxon>
        <taxon>Platyhelminthes</taxon>
        <taxon>Trematoda</taxon>
        <taxon>Digenea</taxon>
        <taxon>Plagiorchiida</taxon>
        <taxon>Echinostomata</taxon>
        <taxon>Echinostomatoidea</taxon>
        <taxon>Fasciolidae</taxon>
        <taxon>Fasciolopsis</taxon>
    </lineage>
</organism>
<dbReference type="SMART" id="SM00490">
    <property type="entry name" value="HELICc"/>
    <property type="match status" value="1"/>
</dbReference>
<comment type="function">
    <text evidence="5">RNA helicase.</text>
</comment>
<dbReference type="EC" id="3.6.4.13" evidence="5"/>
<dbReference type="Pfam" id="PF00271">
    <property type="entry name" value="Helicase_C"/>
    <property type="match status" value="1"/>
</dbReference>
<reference evidence="7" key="1">
    <citation type="submission" date="2019-05" db="EMBL/GenBank/DDBJ databases">
        <title>Annotation for the trematode Fasciolopsis buski.</title>
        <authorList>
            <person name="Choi Y.-J."/>
        </authorList>
    </citation>
    <scope>NUCLEOTIDE SEQUENCE</scope>
    <source>
        <strain evidence="7">HT</strain>
        <tissue evidence="7">Whole worm</tissue>
    </source>
</reference>